<sequence>MRLANVKTRKETGLSYVMQSIYTATPFGTKIMKELEPYMPGQEEALEREFSKMEQISRMLNQKPKLGDILSECFMETKDCTYTLERSANSTLSVVELFELKSLLLIMEKIRKLLLDNQEFVLKEFMLNDIEEILNTLDPGKERINTFYIYDQFSENLGPLRKQKHELEIAVRKAQKKTKLYLEEKYNLNISPKFECIISKTKTEQVEKLKAVPELLIKDQDYVNITFGIKPSEEADELITKMNQLTEQIEEEELRVREQLSKEIYKNKNLILGNCSKMGQLDFTMGKTVYAKEHGCIRPEIVREHILEFKEGRHLEVEDILTSKGKKYCPVSMTLADGVSCITGANMGGKTVSLKLAGMIQLLTQYGFFVPCDYARVGLCNFIQILIGDSQSLERGLSSFGSEMEELKEILDNSKSQSLILIDEIASGTNPVEGLALTRSLIEYLQEKPYITLITTHFDNLTQRSMVKTMQVVGLENADFNKLDKEIKYANRKERINIISKYMDYRLKTVEREEEIPKDALNIAKILGLNDEIIEKAKTFIK</sequence>
<organism evidence="6 7">
    <name type="scientific">Aminipila terrae</name>
    <dbReference type="NCBI Taxonomy" id="2697030"/>
    <lineage>
        <taxon>Bacteria</taxon>
        <taxon>Bacillati</taxon>
        <taxon>Bacillota</taxon>
        <taxon>Clostridia</taxon>
        <taxon>Peptostreptococcales</taxon>
        <taxon>Anaerovoracaceae</taxon>
        <taxon>Aminipila</taxon>
    </lineage>
</organism>
<dbReference type="AlphaFoldDB" id="A0A6P1MFM1"/>
<dbReference type="SUPFAM" id="SSF52540">
    <property type="entry name" value="P-loop containing nucleoside triphosphate hydrolases"/>
    <property type="match status" value="1"/>
</dbReference>
<dbReference type="RefSeq" id="WP_162362309.1">
    <property type="nucleotide sequence ID" value="NZ_CP047591.1"/>
</dbReference>
<evidence type="ECO:0000313" key="7">
    <source>
        <dbReference type="Proteomes" id="UP000463883"/>
    </source>
</evidence>
<keyword evidence="7" id="KW-1185">Reference proteome</keyword>
<evidence type="ECO:0000259" key="5">
    <source>
        <dbReference type="PROSITE" id="PS00486"/>
    </source>
</evidence>
<dbReference type="Gene3D" id="3.40.50.300">
    <property type="entry name" value="P-loop containing nucleotide triphosphate hydrolases"/>
    <property type="match status" value="1"/>
</dbReference>
<keyword evidence="4" id="KW-0175">Coiled coil</keyword>
<dbReference type="GO" id="GO:0005524">
    <property type="term" value="F:ATP binding"/>
    <property type="evidence" value="ECO:0007669"/>
    <property type="project" value="UniProtKB-KW"/>
</dbReference>
<dbReference type="InterPro" id="IPR007696">
    <property type="entry name" value="DNA_mismatch_repair_MutS_core"/>
</dbReference>
<evidence type="ECO:0000256" key="3">
    <source>
        <dbReference type="ARBA" id="ARBA00023125"/>
    </source>
</evidence>
<dbReference type="InterPro" id="IPR045076">
    <property type="entry name" value="MutS"/>
</dbReference>
<proteinExistence type="predicted"/>
<evidence type="ECO:0000256" key="2">
    <source>
        <dbReference type="ARBA" id="ARBA00022840"/>
    </source>
</evidence>
<gene>
    <name evidence="6" type="ORF">Ami3637_09150</name>
</gene>
<accession>A0A6P1MFM1</accession>
<dbReference type="SMART" id="SM00534">
    <property type="entry name" value="MUTSac"/>
    <property type="match status" value="1"/>
</dbReference>
<dbReference type="SMART" id="SM00533">
    <property type="entry name" value="MUTSd"/>
    <property type="match status" value="1"/>
</dbReference>
<evidence type="ECO:0000256" key="4">
    <source>
        <dbReference type="SAM" id="Coils"/>
    </source>
</evidence>
<dbReference type="PANTHER" id="PTHR11361">
    <property type="entry name" value="DNA MISMATCH REPAIR PROTEIN MUTS FAMILY MEMBER"/>
    <property type="match status" value="1"/>
</dbReference>
<dbReference type="GO" id="GO:0006298">
    <property type="term" value="P:mismatch repair"/>
    <property type="evidence" value="ECO:0007669"/>
    <property type="project" value="InterPro"/>
</dbReference>
<keyword evidence="3" id="KW-0238">DNA-binding</keyword>
<dbReference type="GO" id="GO:0030983">
    <property type="term" value="F:mismatched DNA binding"/>
    <property type="evidence" value="ECO:0007669"/>
    <property type="project" value="InterPro"/>
</dbReference>
<dbReference type="GO" id="GO:0140664">
    <property type="term" value="F:ATP-dependent DNA damage sensor activity"/>
    <property type="evidence" value="ECO:0007669"/>
    <property type="project" value="InterPro"/>
</dbReference>
<keyword evidence="2" id="KW-0067">ATP-binding</keyword>
<dbReference type="Pfam" id="PF00488">
    <property type="entry name" value="MutS_V"/>
    <property type="match status" value="1"/>
</dbReference>
<feature type="domain" description="DNA mismatch repair proteins mutS family" evidence="5">
    <location>
        <begin position="418"/>
        <end position="434"/>
    </location>
</feature>
<dbReference type="SUPFAM" id="SSF48334">
    <property type="entry name" value="DNA repair protein MutS, domain III"/>
    <property type="match status" value="1"/>
</dbReference>
<dbReference type="Proteomes" id="UP000463883">
    <property type="component" value="Chromosome"/>
</dbReference>
<dbReference type="EMBL" id="CP047591">
    <property type="protein sequence ID" value="QHI72541.1"/>
    <property type="molecule type" value="Genomic_DNA"/>
</dbReference>
<evidence type="ECO:0000313" key="6">
    <source>
        <dbReference type="EMBL" id="QHI72541.1"/>
    </source>
</evidence>
<evidence type="ECO:0000256" key="1">
    <source>
        <dbReference type="ARBA" id="ARBA00022741"/>
    </source>
</evidence>
<reference evidence="6 7" key="1">
    <citation type="submission" date="2020-01" db="EMBL/GenBank/DDBJ databases">
        <title>Genomic analysis of Aminipila sp. CBA3637.</title>
        <authorList>
            <person name="Kim Y.B."/>
            <person name="Roh S.W."/>
        </authorList>
    </citation>
    <scope>NUCLEOTIDE SEQUENCE [LARGE SCALE GENOMIC DNA]</scope>
    <source>
        <strain evidence="6 7">CBA3637</strain>
    </source>
</reference>
<dbReference type="InterPro" id="IPR000432">
    <property type="entry name" value="DNA_mismatch_repair_MutS_C"/>
</dbReference>
<name>A0A6P1MFM1_9FIRM</name>
<feature type="coiled-coil region" evidence="4">
    <location>
        <begin position="232"/>
        <end position="262"/>
    </location>
</feature>
<dbReference type="PROSITE" id="PS00486">
    <property type="entry name" value="DNA_MISMATCH_REPAIR_2"/>
    <property type="match status" value="1"/>
</dbReference>
<dbReference type="InterPro" id="IPR027417">
    <property type="entry name" value="P-loop_NTPase"/>
</dbReference>
<dbReference type="InterPro" id="IPR036187">
    <property type="entry name" value="DNA_mismatch_repair_MutS_sf"/>
</dbReference>
<dbReference type="PANTHER" id="PTHR11361:SF14">
    <property type="entry name" value="DNA MISMATCH REPAIR PROTEIN MUTS, TYPE 2"/>
    <property type="match status" value="1"/>
</dbReference>
<protein>
    <submittedName>
        <fullName evidence="6">DNA mismatch repair protein MutS</fullName>
    </submittedName>
</protein>
<keyword evidence="1" id="KW-0547">Nucleotide-binding</keyword>
<dbReference type="KEGG" id="amic:Ami3637_09150"/>